<feature type="domain" description="Prepilin peptidase A24 N-terminal" evidence="9">
    <location>
        <begin position="33"/>
        <end position="114"/>
    </location>
</feature>
<proteinExistence type="inferred from homology"/>
<evidence type="ECO:0000256" key="2">
    <source>
        <dbReference type="ARBA" id="ARBA00005801"/>
    </source>
</evidence>
<feature type="transmembrane region" description="Helical" evidence="7">
    <location>
        <begin position="223"/>
        <end position="250"/>
    </location>
</feature>
<organism evidence="10 11">
    <name type="scientific">Deinococcus daejeonensis</name>
    <dbReference type="NCBI Taxonomy" id="1007098"/>
    <lineage>
        <taxon>Bacteria</taxon>
        <taxon>Thermotogati</taxon>
        <taxon>Deinococcota</taxon>
        <taxon>Deinococci</taxon>
        <taxon>Deinococcales</taxon>
        <taxon>Deinococcaceae</taxon>
        <taxon>Deinococcus</taxon>
    </lineage>
</organism>
<feature type="transmembrane region" description="Helical" evidence="7">
    <location>
        <begin position="178"/>
        <end position="203"/>
    </location>
</feature>
<feature type="transmembrane region" description="Helical" evidence="7">
    <location>
        <begin position="378"/>
        <end position="397"/>
    </location>
</feature>
<evidence type="ECO:0000256" key="3">
    <source>
        <dbReference type="ARBA" id="ARBA00022475"/>
    </source>
</evidence>
<name>A0ABQ2J9U8_9DEIO</name>
<dbReference type="Proteomes" id="UP000645517">
    <property type="component" value="Unassembled WGS sequence"/>
</dbReference>
<evidence type="ECO:0000256" key="1">
    <source>
        <dbReference type="ARBA" id="ARBA00004651"/>
    </source>
</evidence>
<dbReference type="Gene3D" id="1.20.120.1220">
    <property type="match status" value="1"/>
</dbReference>
<feature type="transmembrane region" description="Helical" evidence="7">
    <location>
        <begin position="25"/>
        <end position="47"/>
    </location>
</feature>
<feature type="transmembrane region" description="Helical" evidence="7">
    <location>
        <begin position="256"/>
        <end position="274"/>
    </location>
</feature>
<dbReference type="InterPro" id="IPR050882">
    <property type="entry name" value="Prepilin_peptidase/N-MTase"/>
</dbReference>
<evidence type="ECO:0000259" key="9">
    <source>
        <dbReference type="Pfam" id="PF06750"/>
    </source>
</evidence>
<feature type="transmembrane region" description="Helical" evidence="7">
    <location>
        <begin position="122"/>
        <end position="141"/>
    </location>
</feature>
<feature type="transmembrane region" description="Helical" evidence="7">
    <location>
        <begin position="346"/>
        <end position="366"/>
    </location>
</feature>
<dbReference type="InterPro" id="IPR000045">
    <property type="entry name" value="Prepilin_IV_endopep_pep"/>
</dbReference>
<dbReference type="InterPro" id="IPR010627">
    <property type="entry name" value="Prepilin_pept_A24_N"/>
</dbReference>
<reference evidence="11" key="1">
    <citation type="journal article" date="2019" name="Int. J. Syst. Evol. Microbiol.">
        <title>The Global Catalogue of Microorganisms (GCM) 10K type strain sequencing project: providing services to taxonomists for standard genome sequencing and annotation.</title>
        <authorList>
            <consortium name="The Broad Institute Genomics Platform"/>
            <consortium name="The Broad Institute Genome Sequencing Center for Infectious Disease"/>
            <person name="Wu L."/>
            <person name="Ma J."/>
        </authorList>
    </citation>
    <scope>NUCLEOTIDE SEQUENCE [LARGE SCALE GENOMIC DNA]</scope>
    <source>
        <strain evidence="11">JCM 16918</strain>
    </source>
</reference>
<evidence type="ECO:0000259" key="8">
    <source>
        <dbReference type="Pfam" id="PF01478"/>
    </source>
</evidence>
<keyword evidence="11" id="KW-1185">Reference proteome</keyword>
<evidence type="ECO:0000256" key="7">
    <source>
        <dbReference type="SAM" id="Phobius"/>
    </source>
</evidence>
<keyword evidence="6 7" id="KW-0472">Membrane</keyword>
<feature type="transmembrane region" description="Helical" evidence="7">
    <location>
        <begin position="98"/>
        <end position="116"/>
    </location>
</feature>
<evidence type="ECO:0000256" key="4">
    <source>
        <dbReference type="ARBA" id="ARBA00022692"/>
    </source>
</evidence>
<gene>
    <name evidence="10" type="ORF">GCM10010842_25870</name>
</gene>
<accession>A0ABQ2J9U8</accession>
<keyword evidence="3" id="KW-1003">Cell membrane</keyword>
<feature type="transmembrane region" description="Helical" evidence="7">
    <location>
        <begin position="281"/>
        <end position="304"/>
    </location>
</feature>
<feature type="domain" description="Prepilin type IV endopeptidase peptidase" evidence="8">
    <location>
        <begin position="129"/>
        <end position="246"/>
    </location>
</feature>
<comment type="similarity">
    <text evidence="2">Belongs to the peptidase A24 family.</text>
</comment>
<dbReference type="EMBL" id="BMOR01000011">
    <property type="protein sequence ID" value="GGN40730.1"/>
    <property type="molecule type" value="Genomic_DNA"/>
</dbReference>
<comment type="subcellular location">
    <subcellularLocation>
        <location evidence="1">Cell membrane</location>
        <topology evidence="1">Multi-pass membrane protein</topology>
    </subcellularLocation>
</comment>
<comment type="caution">
    <text evidence="10">The sequence shown here is derived from an EMBL/GenBank/DDBJ whole genome shotgun (WGS) entry which is preliminary data.</text>
</comment>
<protein>
    <submittedName>
        <fullName evidence="10">Prepilin peptidase</fullName>
    </submittedName>
</protein>
<sequence length="403" mass="42434">MRASGKVCKTPVMNVPYTAGVTPDVLLVIFAGLLGLLVGSFSNVLIWRLPRGENIAFPPSHCPNCDHRLGVTDLVPVFSWLRLGGKCRYCKSPIKARYPVVELLTGIGYAAIAALFPPLTVGWGALGLMVLFTLLLVGSAIDLDTYTIPDELTLPGVALGVLFGVLNGRAGVEGLPDLAGAVQGALLGAGVVVAINQFGSWVLRRFRERSWPEFPIGYQQISLGLLAGAWLGPWWGAGVGLLSALVNVAARRVIRIPELLTLGGLLVSVMLGSAGYGPGMILMVQGALAAAGAVSLACGVYWWIHWRRHREDDGASDDANVDASAMGFGDVKLAAVIGAFLGWERLLLALVVAVFAGAIFGVAQLALRSENRVKFGPFLALGAVVALLWGGALIGSYREMLGL</sequence>
<keyword evidence="5 7" id="KW-1133">Transmembrane helix</keyword>
<dbReference type="PANTHER" id="PTHR30487:SF0">
    <property type="entry name" value="PREPILIN LEADER PEPTIDASE_N-METHYLTRANSFERASE-RELATED"/>
    <property type="match status" value="1"/>
</dbReference>
<dbReference type="Pfam" id="PF01478">
    <property type="entry name" value="Peptidase_A24"/>
    <property type="match status" value="2"/>
</dbReference>
<keyword evidence="4 7" id="KW-0812">Transmembrane</keyword>
<dbReference type="PANTHER" id="PTHR30487">
    <property type="entry name" value="TYPE 4 PREPILIN-LIKE PROTEINS LEADER PEPTIDE-PROCESSING ENZYME"/>
    <property type="match status" value="1"/>
</dbReference>
<evidence type="ECO:0000256" key="6">
    <source>
        <dbReference type="ARBA" id="ARBA00023136"/>
    </source>
</evidence>
<evidence type="ECO:0000256" key="5">
    <source>
        <dbReference type="ARBA" id="ARBA00022989"/>
    </source>
</evidence>
<feature type="transmembrane region" description="Helical" evidence="7">
    <location>
        <begin position="153"/>
        <end position="172"/>
    </location>
</feature>
<dbReference type="Pfam" id="PF06750">
    <property type="entry name" value="A24_N_bact"/>
    <property type="match status" value="1"/>
</dbReference>
<evidence type="ECO:0000313" key="10">
    <source>
        <dbReference type="EMBL" id="GGN40730.1"/>
    </source>
</evidence>
<evidence type="ECO:0000313" key="11">
    <source>
        <dbReference type="Proteomes" id="UP000645517"/>
    </source>
</evidence>
<feature type="domain" description="Prepilin type IV endopeptidase peptidase" evidence="8">
    <location>
        <begin position="255"/>
        <end position="362"/>
    </location>
</feature>